<comment type="similarity">
    <text evidence="1 6">Belongs to the methyltransferase superfamily.</text>
</comment>
<dbReference type="GO" id="GO:0008171">
    <property type="term" value="F:O-methyltransferase activity"/>
    <property type="evidence" value="ECO:0007669"/>
    <property type="project" value="UniProtKB-UniRule"/>
</dbReference>
<evidence type="ECO:0000259" key="7">
    <source>
        <dbReference type="PROSITE" id="PS51515"/>
    </source>
</evidence>
<keyword evidence="2 6" id="KW-0489">Methyltransferase</keyword>
<dbReference type="Proteomes" id="UP001549921">
    <property type="component" value="Unassembled WGS sequence"/>
</dbReference>
<protein>
    <recommendedName>
        <fullName evidence="6">RNA methyltransferase</fullName>
        <ecNumber evidence="6">2.1.1.-</ecNumber>
    </recommendedName>
</protein>
<dbReference type="PANTHER" id="PTHR12315">
    <property type="entry name" value="BICOID-INTERACTING PROTEIN RELATED"/>
    <property type="match status" value="1"/>
</dbReference>
<keyword evidence="3 6" id="KW-0808">Transferase</keyword>
<comment type="caution">
    <text evidence="8">The sequence shown here is derived from an EMBL/GenBank/DDBJ whole genome shotgun (WGS) entry which is preliminary data.</text>
</comment>
<dbReference type="AlphaFoldDB" id="A0ABD0TIT2"/>
<dbReference type="CDD" id="cd02440">
    <property type="entry name" value="AdoMet_MTases"/>
    <property type="match status" value="1"/>
</dbReference>
<organism evidence="8 9">
    <name type="scientific">Loxostege sticticalis</name>
    <name type="common">Beet webworm moth</name>
    <dbReference type="NCBI Taxonomy" id="481309"/>
    <lineage>
        <taxon>Eukaryota</taxon>
        <taxon>Metazoa</taxon>
        <taxon>Ecdysozoa</taxon>
        <taxon>Arthropoda</taxon>
        <taxon>Hexapoda</taxon>
        <taxon>Insecta</taxon>
        <taxon>Pterygota</taxon>
        <taxon>Neoptera</taxon>
        <taxon>Endopterygota</taxon>
        <taxon>Lepidoptera</taxon>
        <taxon>Glossata</taxon>
        <taxon>Ditrysia</taxon>
        <taxon>Pyraloidea</taxon>
        <taxon>Crambidae</taxon>
        <taxon>Pyraustinae</taxon>
        <taxon>Loxostege</taxon>
    </lineage>
</organism>
<dbReference type="EMBL" id="JBEDNZ010000004">
    <property type="protein sequence ID" value="KAL0849234.1"/>
    <property type="molecule type" value="Genomic_DNA"/>
</dbReference>
<dbReference type="GO" id="GO:0032259">
    <property type="term" value="P:methylation"/>
    <property type="evidence" value="ECO:0007669"/>
    <property type="project" value="UniProtKB-KW"/>
</dbReference>
<dbReference type="GO" id="GO:0008173">
    <property type="term" value="F:RNA methyltransferase activity"/>
    <property type="evidence" value="ECO:0007669"/>
    <property type="project" value="UniProtKB-UniRule"/>
</dbReference>
<dbReference type="InterPro" id="IPR039772">
    <property type="entry name" value="Bin3-like"/>
</dbReference>
<dbReference type="InterPro" id="IPR024160">
    <property type="entry name" value="BIN3_SAM-bd_dom"/>
</dbReference>
<dbReference type="InterPro" id="IPR010675">
    <property type="entry name" value="Bin3_C"/>
</dbReference>
<evidence type="ECO:0000256" key="2">
    <source>
        <dbReference type="ARBA" id="ARBA00022603"/>
    </source>
</evidence>
<dbReference type="Pfam" id="PF06859">
    <property type="entry name" value="Bin3"/>
    <property type="match status" value="1"/>
</dbReference>
<evidence type="ECO:0000256" key="4">
    <source>
        <dbReference type="ARBA" id="ARBA00022691"/>
    </source>
</evidence>
<evidence type="ECO:0000313" key="9">
    <source>
        <dbReference type="Proteomes" id="UP001549921"/>
    </source>
</evidence>
<evidence type="ECO:0000313" key="8">
    <source>
        <dbReference type="EMBL" id="KAL0849234.1"/>
    </source>
</evidence>
<feature type="domain" description="Bin3-type SAM" evidence="7">
    <location>
        <begin position="1"/>
        <end position="250"/>
    </location>
</feature>
<accession>A0ABD0TIT2</accession>
<keyword evidence="4 5" id="KW-0949">S-adenosyl-L-methionine</keyword>
<evidence type="ECO:0000256" key="5">
    <source>
        <dbReference type="PROSITE-ProRule" id="PRU00848"/>
    </source>
</evidence>
<dbReference type="PROSITE" id="PS51515">
    <property type="entry name" value="BIN3_SAM"/>
    <property type="match status" value="1"/>
</dbReference>
<proteinExistence type="inferred from homology"/>
<gene>
    <name evidence="8" type="ORF">ABMA28_013567</name>
</gene>
<sequence length="250" mass="29014">MPQSHSSSDEMKTNNLQFLGNDPGAVKYGNFINYYTFHSPSQRINNLHQNMFLPSVSTEPILCLDIGCNTGELTKELKEYLKIIYPESNTQFLAVDIDHKLIQRAQEMNDDSNITYEALNVMNDEECDKVIKQYLEARGRKAFNIIFCFSVTMWIHINNGDDGLLKFLQYIKSISETIIIEPQPWNCYRNAQRRVKKSGSTFPLYETLKIRSNVDSVIENIMTQNGHKKVYESPSSAWNRKIQSYIEFKK</sequence>
<dbReference type="EC" id="2.1.1.-" evidence="6"/>
<dbReference type="Gene3D" id="3.40.50.150">
    <property type="entry name" value="Vaccinia Virus protein VP39"/>
    <property type="match status" value="1"/>
</dbReference>
<evidence type="ECO:0000256" key="6">
    <source>
        <dbReference type="RuleBase" id="RU367087"/>
    </source>
</evidence>
<dbReference type="InterPro" id="IPR029063">
    <property type="entry name" value="SAM-dependent_MTases_sf"/>
</dbReference>
<name>A0ABD0TIT2_LOXSC</name>
<evidence type="ECO:0000256" key="3">
    <source>
        <dbReference type="ARBA" id="ARBA00022679"/>
    </source>
</evidence>
<evidence type="ECO:0000256" key="1">
    <source>
        <dbReference type="ARBA" id="ARBA00008361"/>
    </source>
</evidence>
<reference evidence="8 9" key="1">
    <citation type="submission" date="2024-06" db="EMBL/GenBank/DDBJ databases">
        <title>A chromosome-level genome assembly of beet webworm, Loxostege sticticalis.</title>
        <authorList>
            <person name="Zhang Y."/>
        </authorList>
    </citation>
    <scope>NUCLEOTIDE SEQUENCE [LARGE SCALE GENOMIC DNA]</scope>
    <source>
        <strain evidence="8">AQ028</strain>
        <tissue evidence="8">Male pupae</tissue>
    </source>
</reference>
<dbReference type="SUPFAM" id="SSF53335">
    <property type="entry name" value="S-adenosyl-L-methionine-dependent methyltransferases"/>
    <property type="match status" value="1"/>
</dbReference>
<dbReference type="PANTHER" id="PTHR12315:SF1">
    <property type="entry name" value="RNA 5'-MONOPHOSPHATE METHYLTRANSFERASE"/>
    <property type="match status" value="1"/>
</dbReference>